<keyword evidence="3" id="KW-1185">Reference proteome</keyword>
<dbReference type="AlphaFoldDB" id="A0A4R3XW36"/>
<organism evidence="2 3">
    <name type="scientific">Sulfurirhabdus autotrophica</name>
    <dbReference type="NCBI Taxonomy" id="1706046"/>
    <lineage>
        <taxon>Bacteria</taxon>
        <taxon>Pseudomonadati</taxon>
        <taxon>Pseudomonadota</taxon>
        <taxon>Betaproteobacteria</taxon>
        <taxon>Nitrosomonadales</taxon>
        <taxon>Sulfuricellaceae</taxon>
        <taxon>Sulfurirhabdus</taxon>
    </lineage>
</organism>
<dbReference type="PANTHER" id="PTHR33840">
    <property type="match status" value="1"/>
</dbReference>
<dbReference type="InterPro" id="IPR018712">
    <property type="entry name" value="Tle1-like_cat"/>
</dbReference>
<evidence type="ECO:0000313" key="3">
    <source>
        <dbReference type="Proteomes" id="UP000295367"/>
    </source>
</evidence>
<feature type="domain" description="T6SS Phospholipase effector Tle1-like catalytic" evidence="1">
    <location>
        <begin position="227"/>
        <end position="336"/>
    </location>
</feature>
<gene>
    <name evidence="2" type="ORF">EDC63_12618</name>
</gene>
<accession>A0A4R3XW36</accession>
<protein>
    <submittedName>
        <fullName evidence="2">Putative alpha/beta hydrolase family protein DUF2235</fullName>
    </submittedName>
</protein>
<evidence type="ECO:0000259" key="1">
    <source>
        <dbReference type="Pfam" id="PF09994"/>
    </source>
</evidence>
<dbReference type="Proteomes" id="UP000295367">
    <property type="component" value="Unassembled WGS sequence"/>
</dbReference>
<comment type="caution">
    <text evidence="2">The sequence shown here is derived from an EMBL/GenBank/DDBJ whole genome shotgun (WGS) entry which is preliminary data.</text>
</comment>
<name>A0A4R3XW36_9PROT</name>
<evidence type="ECO:0000313" key="2">
    <source>
        <dbReference type="EMBL" id="TCV81100.1"/>
    </source>
</evidence>
<sequence length="547" mass="60699">MATISPKPFPADGYRKLSAKETIERAKALNCMLPVDNKPTCSGQVHVGIFFDGTGNNKKADYEDLPPKQRKHSNVVKLFHAYPNAPKQGHISYYIPGVGTPFPEIGEKSAASLGSPAAEGGAGRILWGLMQLLNAPYRYVTGYPLFFEADFPRLSNSYGYDFTRRKQLNDWQTELKLKLADKKPLVEQINLSVFGFSRGAAEARVFCNWLMEVCKEEGGGWSFAGIPIRIAFLGIFDTVASVGTANLWGGGLVVGHQSWADNALQIHPAIEKCAHFVAGHEVRATFPLDSVRVKNIYPGNAKEVMYPGSHSDLGGGYAPNALGLIPKPNDSLSIIPGMAMYNEAQKAGVPLIAWKKLLDIYQRDLTASEQTIKAFNAYLKDANTGAGPVEELHERHMALYLSYRFKYRHALKERIFYRRANSKDRGYLETTQKTIYERLKSLGLGDPNAPDFDPRQKAEIAEKLSKAGKQTLASDDIKTQQLYKVAKSININKLTPAIEYLCENYIHDSMAGFIGMKEIPYFGGVVNEYRANGMGIMKFRSVFKGDD</sequence>
<dbReference type="EMBL" id="SMCO01000026">
    <property type="protein sequence ID" value="TCV81100.1"/>
    <property type="molecule type" value="Genomic_DNA"/>
</dbReference>
<feature type="domain" description="T6SS Phospholipase effector Tle1-like catalytic" evidence="1">
    <location>
        <begin position="49"/>
        <end position="212"/>
    </location>
</feature>
<dbReference type="Pfam" id="PF09994">
    <property type="entry name" value="T6SS_Tle1-like_cat"/>
    <property type="match status" value="2"/>
</dbReference>
<reference evidence="2 3" key="1">
    <citation type="submission" date="2019-03" db="EMBL/GenBank/DDBJ databases">
        <title>Genomic Encyclopedia of Type Strains, Phase IV (KMG-IV): sequencing the most valuable type-strain genomes for metagenomic binning, comparative biology and taxonomic classification.</title>
        <authorList>
            <person name="Goeker M."/>
        </authorList>
    </citation>
    <scope>NUCLEOTIDE SEQUENCE [LARGE SCALE GENOMIC DNA]</scope>
    <source>
        <strain evidence="2 3">DSM 100309</strain>
    </source>
</reference>
<dbReference type="PANTHER" id="PTHR33840:SF1">
    <property type="entry name" value="TLE1 PHOSPHOLIPASE DOMAIN-CONTAINING PROTEIN"/>
    <property type="match status" value="1"/>
</dbReference>
<proteinExistence type="predicted"/>
<dbReference type="GO" id="GO:0016787">
    <property type="term" value="F:hydrolase activity"/>
    <property type="evidence" value="ECO:0007669"/>
    <property type="project" value="UniProtKB-KW"/>
</dbReference>
<dbReference type="OrthoDB" id="4378831at2"/>
<keyword evidence="2" id="KW-0378">Hydrolase</keyword>
<dbReference type="RefSeq" id="WP_124946946.1">
    <property type="nucleotide sequence ID" value="NZ_BHVT01000051.1"/>
</dbReference>